<dbReference type="EMBL" id="LT960614">
    <property type="protein sequence ID" value="SON56090.1"/>
    <property type="molecule type" value="Genomic_DNA"/>
</dbReference>
<reference evidence="2" key="1">
    <citation type="submission" date="2017-09" db="EMBL/GenBank/DDBJ databases">
        <title>Genome sequence of Nannocystis excedens DSM 71.</title>
        <authorList>
            <person name="Blom J."/>
        </authorList>
    </citation>
    <scope>NUCLEOTIDE SEQUENCE [LARGE SCALE GENOMIC DNA]</scope>
    <source>
        <strain evidence="2">type strain: E19</strain>
    </source>
</reference>
<sequence>MADDENSIEGCGRLQWTCGAVDVDYRIDLSRRADGKLDALGFLQSAEEIPAPLHTPNVFLVTADGRRWPVNLTGFFGGSTMFQLLESL</sequence>
<evidence type="ECO:0000313" key="2">
    <source>
        <dbReference type="Proteomes" id="UP000223606"/>
    </source>
</evidence>
<dbReference type="KEGG" id="hdi:HDIA_2549"/>
<organism evidence="1 2">
    <name type="scientific">Hartmannibacter diazotrophicus</name>
    <dbReference type="NCBI Taxonomy" id="1482074"/>
    <lineage>
        <taxon>Bacteria</taxon>
        <taxon>Pseudomonadati</taxon>
        <taxon>Pseudomonadota</taxon>
        <taxon>Alphaproteobacteria</taxon>
        <taxon>Hyphomicrobiales</taxon>
        <taxon>Pleomorphomonadaceae</taxon>
        <taxon>Hartmannibacter</taxon>
    </lineage>
</organism>
<protein>
    <submittedName>
        <fullName evidence="1">Uncharacterized protein</fullName>
    </submittedName>
</protein>
<dbReference type="AlphaFoldDB" id="A0A2C9D7B9"/>
<keyword evidence="2" id="KW-1185">Reference proteome</keyword>
<evidence type="ECO:0000313" key="1">
    <source>
        <dbReference type="EMBL" id="SON56090.1"/>
    </source>
</evidence>
<dbReference type="RefSeq" id="WP_099556517.1">
    <property type="nucleotide sequence ID" value="NZ_LT960614.1"/>
</dbReference>
<proteinExistence type="predicted"/>
<name>A0A2C9D7B9_9HYPH</name>
<gene>
    <name evidence="1" type="ORF">HDIA_2549</name>
</gene>
<accession>A0A2C9D7B9</accession>
<dbReference type="Proteomes" id="UP000223606">
    <property type="component" value="Chromosome 1"/>
</dbReference>